<protein>
    <recommendedName>
        <fullName evidence="6">heparosan-N-sulfate-glucuronate 5-epimerase</fullName>
        <ecNumber evidence="6">5.1.3.17</ecNumber>
    </recommendedName>
</protein>
<accession>A0A7R9KRU0</accession>
<evidence type="ECO:0000313" key="16">
    <source>
        <dbReference type="Proteomes" id="UP000759131"/>
    </source>
</evidence>
<feature type="domain" description="D-glucuronyl C5-epimerase beta-sandwich" evidence="14">
    <location>
        <begin position="9"/>
        <end position="115"/>
    </location>
</feature>
<dbReference type="OrthoDB" id="5914444at2759"/>
<evidence type="ECO:0000256" key="3">
    <source>
        <dbReference type="ARBA" id="ARBA00004841"/>
    </source>
</evidence>
<evidence type="ECO:0000259" key="13">
    <source>
        <dbReference type="Pfam" id="PF06662"/>
    </source>
</evidence>
<name>A0A7R9KRU0_9ACAR</name>
<gene>
    <name evidence="15" type="ORF">OSB1V03_LOCUS8562</name>
</gene>
<dbReference type="EMBL" id="OC859975">
    <property type="protein sequence ID" value="CAD7628140.1"/>
    <property type="molecule type" value="Genomic_DNA"/>
</dbReference>
<evidence type="ECO:0000256" key="1">
    <source>
        <dbReference type="ARBA" id="ARBA00000434"/>
    </source>
</evidence>
<dbReference type="EMBL" id="CAJPIZ010005400">
    <property type="protein sequence ID" value="CAG2108570.1"/>
    <property type="molecule type" value="Genomic_DNA"/>
</dbReference>
<evidence type="ECO:0000256" key="5">
    <source>
        <dbReference type="ARBA" id="ARBA00005584"/>
    </source>
</evidence>
<dbReference type="Pfam" id="PF06662">
    <property type="entry name" value="C5-epim_C"/>
    <property type="match status" value="1"/>
</dbReference>
<comment type="pathway">
    <text evidence="3">Glycan metabolism; heparin biosynthesis.</text>
</comment>
<comment type="catalytic activity">
    <reaction evidence="1">
        <text>[heparosan-N-sulfate](n) = [heparan-N-sulfate](n)</text>
        <dbReference type="Rhea" id="RHEA:20197"/>
        <dbReference type="Rhea" id="RHEA-COMP:9556"/>
        <dbReference type="Rhea" id="RHEA-COMP:9557"/>
        <dbReference type="ChEBI" id="CHEBI:58041"/>
        <dbReference type="ChEBI" id="CHEBI:58287"/>
        <dbReference type="EC" id="5.1.3.17"/>
    </reaction>
</comment>
<evidence type="ECO:0000256" key="10">
    <source>
        <dbReference type="ARBA" id="ARBA00023136"/>
    </source>
</evidence>
<dbReference type="InterPro" id="IPR059154">
    <property type="entry name" value="Glce_b_sandwich"/>
</dbReference>
<keyword evidence="8" id="KW-0735">Signal-anchor</keyword>
<dbReference type="AlphaFoldDB" id="A0A7R9KRU0"/>
<evidence type="ECO:0000256" key="7">
    <source>
        <dbReference type="ARBA" id="ARBA00022692"/>
    </source>
</evidence>
<dbReference type="Pfam" id="PF21174">
    <property type="entry name" value="Glce_b_sandwich"/>
    <property type="match status" value="1"/>
</dbReference>
<keyword evidence="9" id="KW-1133">Transmembrane helix</keyword>
<evidence type="ECO:0000256" key="2">
    <source>
        <dbReference type="ARBA" id="ARBA00004606"/>
    </source>
</evidence>
<evidence type="ECO:0000256" key="6">
    <source>
        <dbReference type="ARBA" id="ARBA00012087"/>
    </source>
</evidence>
<dbReference type="PANTHER" id="PTHR13174:SF3">
    <property type="entry name" value="D-GLUCURONYL C5-EPIMERASE"/>
    <property type="match status" value="1"/>
</dbReference>
<dbReference type="GO" id="GO:0015012">
    <property type="term" value="P:heparan sulfate proteoglycan biosynthetic process"/>
    <property type="evidence" value="ECO:0007669"/>
    <property type="project" value="InterPro"/>
</dbReference>
<organism evidence="15">
    <name type="scientific">Medioppia subpectinata</name>
    <dbReference type="NCBI Taxonomy" id="1979941"/>
    <lineage>
        <taxon>Eukaryota</taxon>
        <taxon>Metazoa</taxon>
        <taxon>Ecdysozoa</taxon>
        <taxon>Arthropoda</taxon>
        <taxon>Chelicerata</taxon>
        <taxon>Arachnida</taxon>
        <taxon>Acari</taxon>
        <taxon>Acariformes</taxon>
        <taxon>Sarcoptiformes</taxon>
        <taxon>Oribatida</taxon>
        <taxon>Brachypylina</taxon>
        <taxon>Oppioidea</taxon>
        <taxon>Oppiidae</taxon>
        <taxon>Medioppia</taxon>
    </lineage>
</organism>
<keyword evidence="11" id="KW-0413">Isomerase</keyword>
<dbReference type="UniPathway" id="UPA00862"/>
<dbReference type="Proteomes" id="UP000759131">
    <property type="component" value="Unassembled WGS sequence"/>
</dbReference>
<reference evidence="15" key="1">
    <citation type="submission" date="2020-11" db="EMBL/GenBank/DDBJ databases">
        <authorList>
            <person name="Tran Van P."/>
        </authorList>
    </citation>
    <scope>NUCLEOTIDE SEQUENCE</scope>
</reference>
<keyword evidence="16" id="KW-1185">Reference proteome</keyword>
<sequence>MVDGLNVVIKLKRKSISDLILAFDVKPLANFSLTAVLTASSGTSVKEFTITYTTSDFDILATNNDIIYGMGTESTWKSLNRDLNIDLQKGLNIGEKKLTVKTRNTQLIRLVMNGKAMIDNIRLIASAHEAYAKTAGDWFVANQKPNGGFSIDVNRKLSNGALQLKSGWYSGMAQGQAISLLTRLYKHTLDHKYLLCAKNALNLFDIDSKDNGFRTKFMDKYVWFEEYPTLPSSYVLNGFIYSLFGLYDLSMSGNDSHCVKAGLLYRQGVDSLEKMLPLYDTGFGSLYDLRHLGLGSAPNRARWDYHSTHINQLLFLNTIENKLIFQTTAKRWISYMKGYRAPHN</sequence>
<keyword evidence="10" id="KW-0472">Membrane</keyword>
<dbReference type="PANTHER" id="PTHR13174">
    <property type="entry name" value="D-GLUCURONYL C5-EPIMERASE"/>
    <property type="match status" value="1"/>
</dbReference>
<dbReference type="InterPro" id="IPR010598">
    <property type="entry name" value="C5-epim_C"/>
</dbReference>
<evidence type="ECO:0000256" key="8">
    <source>
        <dbReference type="ARBA" id="ARBA00022968"/>
    </source>
</evidence>
<evidence type="ECO:0000256" key="4">
    <source>
        <dbReference type="ARBA" id="ARBA00005093"/>
    </source>
</evidence>
<feature type="domain" description="D-glucuronyl C5-epimerase C-terminal" evidence="13">
    <location>
        <begin position="145"/>
        <end position="334"/>
    </location>
</feature>
<dbReference type="GO" id="GO:0030210">
    <property type="term" value="P:heparin proteoglycan biosynthetic process"/>
    <property type="evidence" value="ECO:0007669"/>
    <property type="project" value="UniProtKB-UniPathway"/>
</dbReference>
<dbReference type="GO" id="GO:0047464">
    <property type="term" value="F:heparosan-N-sulfate-glucuronate 5-epimerase activity"/>
    <property type="evidence" value="ECO:0007669"/>
    <property type="project" value="UniProtKB-EC"/>
</dbReference>
<comment type="similarity">
    <text evidence="5">Belongs to the D-glucuronyl C5-epimerase family.</text>
</comment>
<comment type="pathway">
    <text evidence="4">Glycan metabolism; heparan sulfate biosynthesis.</text>
</comment>
<dbReference type="InterPro" id="IPR039721">
    <property type="entry name" value="C5-epimerase"/>
</dbReference>
<dbReference type="GO" id="GO:0005794">
    <property type="term" value="C:Golgi apparatus"/>
    <property type="evidence" value="ECO:0007669"/>
    <property type="project" value="TreeGrafter"/>
</dbReference>
<evidence type="ECO:0000256" key="11">
    <source>
        <dbReference type="ARBA" id="ARBA00023235"/>
    </source>
</evidence>
<dbReference type="EC" id="5.1.3.17" evidence="6"/>
<proteinExistence type="inferred from homology"/>
<comment type="subcellular location">
    <subcellularLocation>
        <location evidence="12">Endomembrane system</location>
        <topology evidence="12">Single-pass membrane protein</topology>
    </subcellularLocation>
    <subcellularLocation>
        <location evidence="2">Membrane</location>
        <topology evidence="2">Single-pass type II membrane protein</topology>
    </subcellularLocation>
</comment>
<evidence type="ECO:0000259" key="14">
    <source>
        <dbReference type="Pfam" id="PF21174"/>
    </source>
</evidence>
<evidence type="ECO:0000313" key="15">
    <source>
        <dbReference type="EMBL" id="CAD7628140.1"/>
    </source>
</evidence>
<evidence type="ECO:0000256" key="12">
    <source>
        <dbReference type="ARBA" id="ARBA00037847"/>
    </source>
</evidence>
<keyword evidence="7" id="KW-0812">Transmembrane</keyword>
<evidence type="ECO:0000256" key="9">
    <source>
        <dbReference type="ARBA" id="ARBA00022989"/>
    </source>
</evidence>